<protein>
    <submittedName>
        <fullName evidence="1">Uncharacterized protein</fullName>
    </submittedName>
</protein>
<evidence type="ECO:0000313" key="1">
    <source>
        <dbReference type="EMBL" id="CAH2046548.1"/>
    </source>
</evidence>
<name>A0AAU9RT72_THLAR</name>
<accession>A0AAU9RT72</accession>
<gene>
    <name evidence="1" type="ORF">TAV2_LOCUS5127</name>
</gene>
<reference evidence="1 2" key="1">
    <citation type="submission" date="2022-03" db="EMBL/GenBank/DDBJ databases">
        <authorList>
            <person name="Nunn A."/>
            <person name="Chopra R."/>
            <person name="Nunn A."/>
            <person name="Contreras Garrido A."/>
        </authorList>
    </citation>
    <scope>NUCLEOTIDE SEQUENCE [LARGE SCALE GENOMIC DNA]</scope>
</reference>
<evidence type="ECO:0000313" key="2">
    <source>
        <dbReference type="Proteomes" id="UP000836841"/>
    </source>
</evidence>
<proteinExistence type="predicted"/>
<organism evidence="1 2">
    <name type="scientific">Thlaspi arvense</name>
    <name type="common">Field penny-cress</name>
    <dbReference type="NCBI Taxonomy" id="13288"/>
    <lineage>
        <taxon>Eukaryota</taxon>
        <taxon>Viridiplantae</taxon>
        <taxon>Streptophyta</taxon>
        <taxon>Embryophyta</taxon>
        <taxon>Tracheophyta</taxon>
        <taxon>Spermatophyta</taxon>
        <taxon>Magnoliopsida</taxon>
        <taxon>eudicotyledons</taxon>
        <taxon>Gunneridae</taxon>
        <taxon>Pentapetalae</taxon>
        <taxon>rosids</taxon>
        <taxon>malvids</taxon>
        <taxon>Brassicales</taxon>
        <taxon>Brassicaceae</taxon>
        <taxon>Thlaspideae</taxon>
        <taxon>Thlaspi</taxon>
    </lineage>
</organism>
<dbReference type="AlphaFoldDB" id="A0AAU9RT72"/>
<dbReference type="EMBL" id="OU466858">
    <property type="protein sequence ID" value="CAH2046548.1"/>
    <property type="molecule type" value="Genomic_DNA"/>
</dbReference>
<keyword evidence="2" id="KW-1185">Reference proteome</keyword>
<dbReference type="Proteomes" id="UP000836841">
    <property type="component" value="Chromosome 2"/>
</dbReference>
<sequence>MGCFIGLRCAKKPKMYHSIFTPKPFKFLLKLWLPIHVLTKWTCATSTTVTVSSSRTLETLKSYIFAVTVSHEETNNVFLFFTPISPS</sequence>